<name>A0A285P033_NATPI</name>
<evidence type="ECO:0000256" key="1">
    <source>
        <dbReference type="SAM" id="MobiDB-lite"/>
    </source>
</evidence>
<keyword evidence="3" id="KW-1185">Reference proteome</keyword>
<dbReference type="AlphaFoldDB" id="A0A285P033"/>
<gene>
    <name evidence="2" type="ORF">SAMN06269185_2379</name>
</gene>
<organism evidence="2 3">
    <name type="scientific">Natronoarchaeum philippinense</name>
    <dbReference type="NCBI Taxonomy" id="558529"/>
    <lineage>
        <taxon>Archaea</taxon>
        <taxon>Methanobacteriati</taxon>
        <taxon>Methanobacteriota</taxon>
        <taxon>Stenosarchaea group</taxon>
        <taxon>Halobacteria</taxon>
        <taxon>Halobacteriales</taxon>
        <taxon>Natronoarchaeaceae</taxon>
    </lineage>
</organism>
<protein>
    <submittedName>
        <fullName evidence="2">Uncharacterized protein</fullName>
    </submittedName>
</protein>
<sequence>MPPDPPDLTNHVQRGLETGLEAYFATDTIKDVLEAVDVEALLSGEGLEEPPEYEKLGEIVGRSAGRLAVQNSVGKYTPGQTVEQFVGYAVGGVVGKRVGQQLDRSQIERALRDAARNAELRSTNSGSQVLSDVRGLLPGGRRGDDGVDTVEIEIDADGESADSRQDDSDIEPSDEPNDE</sequence>
<feature type="compositionally biased region" description="Acidic residues" evidence="1">
    <location>
        <begin position="168"/>
        <end position="179"/>
    </location>
</feature>
<dbReference type="Proteomes" id="UP000219453">
    <property type="component" value="Unassembled WGS sequence"/>
</dbReference>
<dbReference type="RefSeq" id="WP_097009299.1">
    <property type="nucleotide sequence ID" value="NZ_OBEJ01000003.1"/>
</dbReference>
<accession>A0A285P033</accession>
<evidence type="ECO:0000313" key="2">
    <source>
        <dbReference type="EMBL" id="SNZ15104.1"/>
    </source>
</evidence>
<feature type="region of interest" description="Disordered" evidence="1">
    <location>
        <begin position="118"/>
        <end position="179"/>
    </location>
</feature>
<proteinExistence type="predicted"/>
<feature type="compositionally biased region" description="Acidic residues" evidence="1">
    <location>
        <begin position="146"/>
        <end position="160"/>
    </location>
</feature>
<dbReference type="EMBL" id="OBEJ01000003">
    <property type="protein sequence ID" value="SNZ15104.1"/>
    <property type="molecule type" value="Genomic_DNA"/>
</dbReference>
<feature type="compositionally biased region" description="Polar residues" evidence="1">
    <location>
        <begin position="120"/>
        <end position="130"/>
    </location>
</feature>
<evidence type="ECO:0000313" key="3">
    <source>
        <dbReference type="Proteomes" id="UP000219453"/>
    </source>
</evidence>
<reference evidence="2 3" key="1">
    <citation type="submission" date="2017-09" db="EMBL/GenBank/DDBJ databases">
        <authorList>
            <person name="Ehlers B."/>
            <person name="Leendertz F.H."/>
        </authorList>
    </citation>
    <scope>NUCLEOTIDE SEQUENCE [LARGE SCALE GENOMIC DNA]</scope>
    <source>
        <strain evidence="2 3">DSM 27208</strain>
    </source>
</reference>